<dbReference type="Pfam" id="PF01432">
    <property type="entry name" value="Peptidase_M3"/>
    <property type="match status" value="2"/>
</dbReference>
<comment type="cofactor">
    <cofactor evidence="6">
        <name>Zn(2+)</name>
        <dbReference type="ChEBI" id="CHEBI:29105"/>
    </cofactor>
    <text evidence="6">Binds 1 zinc ion.</text>
</comment>
<evidence type="ECO:0000256" key="5">
    <source>
        <dbReference type="ARBA" id="ARBA00023049"/>
    </source>
</evidence>
<keyword evidence="1 6" id="KW-0645">Protease</keyword>
<keyword evidence="7" id="KW-1133">Transmembrane helix</keyword>
<evidence type="ECO:0000256" key="7">
    <source>
        <dbReference type="SAM" id="Phobius"/>
    </source>
</evidence>
<protein>
    <submittedName>
        <fullName evidence="9">Oligoendopeptidase F</fullName>
        <ecNumber evidence="9">3.4.24.-</ecNumber>
    </submittedName>
</protein>
<proteinExistence type="inferred from homology"/>
<keyword evidence="7" id="KW-0472">Membrane</keyword>
<dbReference type="GO" id="GO:0006508">
    <property type="term" value="P:proteolysis"/>
    <property type="evidence" value="ECO:0007669"/>
    <property type="project" value="UniProtKB-KW"/>
</dbReference>
<dbReference type="Gene3D" id="1.10.1370.30">
    <property type="match status" value="1"/>
</dbReference>
<evidence type="ECO:0000313" key="10">
    <source>
        <dbReference type="Proteomes" id="UP000254400"/>
    </source>
</evidence>
<organism evidence="9 10">
    <name type="scientific">Paenibacillus polymyxa</name>
    <name type="common">Bacillus polymyxa</name>
    <dbReference type="NCBI Taxonomy" id="1406"/>
    <lineage>
        <taxon>Bacteria</taxon>
        <taxon>Bacillati</taxon>
        <taxon>Bacillota</taxon>
        <taxon>Bacilli</taxon>
        <taxon>Bacillales</taxon>
        <taxon>Paenibacillaceae</taxon>
        <taxon>Paenibacillus</taxon>
    </lineage>
</organism>
<dbReference type="AlphaFoldDB" id="A0A378Y5N5"/>
<feature type="transmembrane region" description="Helical" evidence="7">
    <location>
        <begin position="20"/>
        <end position="40"/>
    </location>
</feature>
<dbReference type="SUPFAM" id="SSF55486">
    <property type="entry name" value="Metalloproteases ('zincins'), catalytic domain"/>
    <property type="match status" value="1"/>
</dbReference>
<keyword evidence="7" id="KW-0812">Transmembrane</keyword>
<dbReference type="CDD" id="cd09606">
    <property type="entry name" value="M3B_PepF"/>
    <property type="match status" value="1"/>
</dbReference>
<dbReference type="InterPro" id="IPR011976">
    <property type="entry name" value="Pept_M3B_oligopep-rel"/>
</dbReference>
<dbReference type="GO" id="GO:0006518">
    <property type="term" value="P:peptide metabolic process"/>
    <property type="evidence" value="ECO:0007669"/>
    <property type="project" value="TreeGrafter"/>
</dbReference>
<dbReference type="InterPro" id="IPR045090">
    <property type="entry name" value="Pept_M3A_M3B"/>
</dbReference>
<feature type="domain" description="Peptidase M3A/M3B catalytic" evidence="8">
    <location>
        <begin position="223"/>
        <end position="324"/>
    </location>
</feature>
<comment type="similarity">
    <text evidence="6">Belongs to the peptidase M3 family.</text>
</comment>
<evidence type="ECO:0000256" key="2">
    <source>
        <dbReference type="ARBA" id="ARBA00022723"/>
    </source>
</evidence>
<keyword evidence="3 6" id="KW-0378">Hydrolase</keyword>
<dbReference type="GO" id="GO:0004222">
    <property type="term" value="F:metalloendopeptidase activity"/>
    <property type="evidence" value="ECO:0007669"/>
    <property type="project" value="InterPro"/>
</dbReference>
<dbReference type="EC" id="3.4.24.-" evidence="9"/>
<evidence type="ECO:0000256" key="3">
    <source>
        <dbReference type="ARBA" id="ARBA00022801"/>
    </source>
</evidence>
<evidence type="ECO:0000256" key="6">
    <source>
        <dbReference type="RuleBase" id="RU003435"/>
    </source>
</evidence>
<evidence type="ECO:0000313" key="9">
    <source>
        <dbReference type="EMBL" id="SUA71851.1"/>
    </source>
</evidence>
<dbReference type="PANTHER" id="PTHR11804:SF28">
    <property type="entry name" value="OLIGOENDOPEPTIDASE F"/>
    <property type="match status" value="1"/>
</dbReference>
<gene>
    <name evidence="9" type="ORF">NCTC10343_04779</name>
</gene>
<feature type="domain" description="Peptidase M3A/M3B catalytic" evidence="8">
    <location>
        <begin position="362"/>
        <end position="600"/>
    </location>
</feature>
<evidence type="ECO:0000256" key="1">
    <source>
        <dbReference type="ARBA" id="ARBA00022670"/>
    </source>
</evidence>
<dbReference type="InterPro" id="IPR001567">
    <property type="entry name" value="Pept_M3A_M3B_dom"/>
</dbReference>
<dbReference type="PANTHER" id="PTHR11804">
    <property type="entry name" value="PROTEASE M3 THIMET OLIGOPEPTIDASE-RELATED"/>
    <property type="match status" value="1"/>
</dbReference>
<dbReference type="Proteomes" id="UP000254400">
    <property type="component" value="Unassembled WGS sequence"/>
</dbReference>
<dbReference type="NCBIfam" id="TIGR02289">
    <property type="entry name" value="M3_not_pepF"/>
    <property type="match status" value="1"/>
</dbReference>
<accession>A0A378Y5N5</accession>
<evidence type="ECO:0000259" key="8">
    <source>
        <dbReference type="Pfam" id="PF01432"/>
    </source>
</evidence>
<keyword evidence="4 6" id="KW-0862">Zinc</keyword>
<keyword evidence="2 6" id="KW-0479">Metal-binding</keyword>
<dbReference type="EMBL" id="UGSC01000001">
    <property type="protein sequence ID" value="SUA71851.1"/>
    <property type="molecule type" value="Genomic_DNA"/>
</dbReference>
<dbReference type="GO" id="GO:0046872">
    <property type="term" value="F:metal ion binding"/>
    <property type="evidence" value="ECO:0007669"/>
    <property type="project" value="UniProtKB-UniRule"/>
</dbReference>
<name>A0A378Y5N5_PAEPO</name>
<sequence length="619" mass="72383">MTAMIYRISLGLKAAIHGIAAFKVVLFWYFSFQFGLIVLYNRHQIYYIKGGNEAMTLFSEMAYSRPEQPEIEQRFKTLLQQFREADSVERQNEVIHAINKLRSNVDTQLQLVEVRHSIDTEDAFYKAEQEYADDFMPVIQEYVTDYYRALVDSPFRAELESQWGSQLFSIAEVALKSFHPDIIEDLQQENKLTSEYAQLIASAKIPFEGEERTLSQLLPFEMATNRETRKQASEAKYQFMSEHEDELDRIYDELVKVRTRMAHKLGYDNFVELGYARLGRTDYNAEMVANFREQVLKHIVPLATKLKERQRERIGVDQLRYYDEGFNFLSGNPTPKGDPDWILRNGARMYEELSPETHEFFSFMVERGLMDLISKKGKQSGGYCTFLSEYGTPFIFSNFNGTSGDIDVLTHEAGHAFQVYESRHFEIPEYHWPTMEAAEIHSMSMEFFAWPWMKLFFEEDTDKYHFEHLSSALLFVPYGVAVDEFQHAVYEHPDWTPVERKSAWRSIERKYKPHLDYEGNEYLEKGGFWHKQGHIFQSPFYYIDYTLAQLCAFQFWKRMGEDRAAAWEDYLKLCRAGGSRSFTGLVELAGLISPFQDGCIASVIGEIEAWLNSVDDKKL</sequence>
<keyword evidence="5 6" id="KW-0482">Metalloprotease</keyword>
<evidence type="ECO:0000256" key="4">
    <source>
        <dbReference type="ARBA" id="ARBA00022833"/>
    </source>
</evidence>
<reference evidence="9 10" key="1">
    <citation type="submission" date="2018-06" db="EMBL/GenBank/DDBJ databases">
        <authorList>
            <consortium name="Pathogen Informatics"/>
            <person name="Doyle S."/>
        </authorList>
    </citation>
    <scope>NUCLEOTIDE SEQUENCE [LARGE SCALE GENOMIC DNA]</scope>
    <source>
        <strain evidence="9 10">NCTC10343</strain>
    </source>
</reference>